<evidence type="ECO:0000256" key="13">
    <source>
        <dbReference type="PIRSR" id="PIRSR602401-1"/>
    </source>
</evidence>
<dbReference type="SUPFAM" id="SSF48264">
    <property type="entry name" value="Cytochrome P450"/>
    <property type="match status" value="1"/>
</dbReference>
<keyword evidence="16" id="KW-1185">Reference proteome</keyword>
<evidence type="ECO:0000256" key="12">
    <source>
        <dbReference type="ARBA" id="ARBA00023136"/>
    </source>
</evidence>
<evidence type="ECO:0000256" key="3">
    <source>
        <dbReference type="ARBA" id="ARBA00004406"/>
    </source>
</evidence>
<evidence type="ECO:0000256" key="4">
    <source>
        <dbReference type="ARBA" id="ARBA00010617"/>
    </source>
</evidence>
<dbReference type="InterPro" id="IPR036396">
    <property type="entry name" value="Cyt_P450_sf"/>
</dbReference>
<keyword evidence="10 13" id="KW-0408">Iron</keyword>
<dbReference type="FunFam" id="1.10.630.10:FF:000042">
    <property type="entry name" value="Cytochrome P450"/>
    <property type="match status" value="1"/>
</dbReference>
<dbReference type="GO" id="GO:0005789">
    <property type="term" value="C:endoplasmic reticulum membrane"/>
    <property type="evidence" value="ECO:0007669"/>
    <property type="project" value="UniProtKB-SubCell"/>
</dbReference>
<dbReference type="CDD" id="cd11056">
    <property type="entry name" value="CYP6-like"/>
    <property type="match status" value="1"/>
</dbReference>
<dbReference type="GO" id="GO:0020037">
    <property type="term" value="F:heme binding"/>
    <property type="evidence" value="ECO:0007669"/>
    <property type="project" value="InterPro"/>
</dbReference>
<keyword evidence="9 14" id="KW-0560">Oxidoreductase</keyword>
<keyword evidence="6 13" id="KW-0479">Metal-binding</keyword>
<dbReference type="GO" id="GO:0004497">
    <property type="term" value="F:monooxygenase activity"/>
    <property type="evidence" value="ECO:0007669"/>
    <property type="project" value="UniProtKB-KW"/>
</dbReference>
<dbReference type="Pfam" id="PF00067">
    <property type="entry name" value="p450"/>
    <property type="match status" value="1"/>
</dbReference>
<reference evidence="16" key="1">
    <citation type="submission" date="2023-01" db="EMBL/GenBank/DDBJ databases">
        <title>Key to firefly adult light organ development and bioluminescence: homeobox transcription factors regulate luciferase expression and transportation to peroxisome.</title>
        <authorList>
            <person name="Fu X."/>
        </authorList>
    </citation>
    <scope>NUCLEOTIDE SEQUENCE [LARGE SCALE GENOMIC DNA]</scope>
</reference>
<dbReference type="PRINTS" id="PR00463">
    <property type="entry name" value="EP450I"/>
</dbReference>
<protein>
    <recommendedName>
        <fullName evidence="17">Cytochrome P450</fullName>
    </recommendedName>
</protein>
<evidence type="ECO:0000256" key="9">
    <source>
        <dbReference type="ARBA" id="ARBA00023002"/>
    </source>
</evidence>
<evidence type="ECO:0000256" key="8">
    <source>
        <dbReference type="ARBA" id="ARBA00022848"/>
    </source>
</evidence>
<keyword evidence="8" id="KW-0492">Microsome</keyword>
<organism evidence="15 16">
    <name type="scientific">Aquatica leii</name>
    <dbReference type="NCBI Taxonomy" id="1421715"/>
    <lineage>
        <taxon>Eukaryota</taxon>
        <taxon>Metazoa</taxon>
        <taxon>Ecdysozoa</taxon>
        <taxon>Arthropoda</taxon>
        <taxon>Hexapoda</taxon>
        <taxon>Insecta</taxon>
        <taxon>Pterygota</taxon>
        <taxon>Neoptera</taxon>
        <taxon>Endopterygota</taxon>
        <taxon>Coleoptera</taxon>
        <taxon>Polyphaga</taxon>
        <taxon>Elateriformia</taxon>
        <taxon>Elateroidea</taxon>
        <taxon>Lampyridae</taxon>
        <taxon>Luciolinae</taxon>
        <taxon>Aquatica</taxon>
    </lineage>
</organism>
<evidence type="ECO:0000256" key="6">
    <source>
        <dbReference type="ARBA" id="ARBA00022723"/>
    </source>
</evidence>
<dbReference type="PANTHER" id="PTHR24292">
    <property type="entry name" value="CYTOCHROME P450"/>
    <property type="match status" value="1"/>
</dbReference>
<evidence type="ECO:0008006" key="17">
    <source>
        <dbReference type="Google" id="ProtNLM"/>
    </source>
</evidence>
<dbReference type="Proteomes" id="UP001353858">
    <property type="component" value="Unassembled WGS sequence"/>
</dbReference>
<comment type="subcellular location">
    <subcellularLocation>
        <location evidence="3">Endoplasmic reticulum membrane</location>
        <topology evidence="3">Peripheral membrane protein</topology>
    </subcellularLocation>
    <subcellularLocation>
        <location evidence="2">Microsome membrane</location>
        <topology evidence="2">Peripheral membrane protein</topology>
    </subcellularLocation>
</comment>
<evidence type="ECO:0000256" key="7">
    <source>
        <dbReference type="ARBA" id="ARBA00022824"/>
    </source>
</evidence>
<sequence>MYVILLLVAIVLAIIYYAFVEPVTYWHKNGVQQHCPLQIWKHNLVSLVQHQPIAEVFQNFYNSFPNARYSGIYQFLDKSLIIKDVELIKKITIKDFDHFVNHKLFSIGEVLWERNLFSLKDDKWKQMRSILSPSFTSSKMKMMFNLVSDCADQLIDYFENKLKSASCVTIEMKDVSTRFANDVIASTAFGLTCDSLTNPNNEFYLMGREIIPQVGFWKNLQLLIIFNLPVLAQICGFRYLSKKASKYFLKTIKSTVRSREQRKSVRYDMIHLLLEARERSKDNLTDLDITAQALLFFFGGFDTVSTLMSFMAHELAVNVEIQNRLQKEVDETLKQCGGAITYDALFKMKYLDMVVSESLRKWPSAIVTDRVCSKAYKIPIEKPGEIPIYLKKGDVVWIPIYGLHRDPKHFPNPERFDPERFSEENKSELNADAYIPFGAGPRSCIAIRFALMETKLFFFKLLSSFDIVVVKQTAIPLKLAKVSFQLTAEGGFWVGLKPRKQK</sequence>
<feature type="binding site" description="axial binding residue" evidence="13">
    <location>
        <position position="444"/>
    </location>
    <ligand>
        <name>heme</name>
        <dbReference type="ChEBI" id="CHEBI:30413"/>
    </ligand>
    <ligandPart>
        <name>Fe</name>
        <dbReference type="ChEBI" id="CHEBI:18248"/>
    </ligandPart>
</feature>
<accession>A0AAN7PQ13</accession>
<name>A0AAN7PQ13_9COLE</name>
<keyword evidence="11 14" id="KW-0503">Monooxygenase</keyword>
<comment type="cofactor">
    <cofactor evidence="1 13">
        <name>heme</name>
        <dbReference type="ChEBI" id="CHEBI:30413"/>
    </cofactor>
</comment>
<dbReference type="AlphaFoldDB" id="A0AAN7PQ13"/>
<evidence type="ECO:0000256" key="14">
    <source>
        <dbReference type="RuleBase" id="RU000461"/>
    </source>
</evidence>
<comment type="similarity">
    <text evidence="4 14">Belongs to the cytochrome P450 family.</text>
</comment>
<evidence type="ECO:0000256" key="5">
    <source>
        <dbReference type="ARBA" id="ARBA00022617"/>
    </source>
</evidence>
<dbReference type="PROSITE" id="PS00086">
    <property type="entry name" value="CYTOCHROME_P450"/>
    <property type="match status" value="1"/>
</dbReference>
<evidence type="ECO:0000313" key="16">
    <source>
        <dbReference type="Proteomes" id="UP001353858"/>
    </source>
</evidence>
<dbReference type="Gene3D" id="1.10.630.10">
    <property type="entry name" value="Cytochrome P450"/>
    <property type="match status" value="1"/>
</dbReference>
<evidence type="ECO:0000256" key="1">
    <source>
        <dbReference type="ARBA" id="ARBA00001971"/>
    </source>
</evidence>
<dbReference type="InterPro" id="IPR017972">
    <property type="entry name" value="Cyt_P450_CS"/>
</dbReference>
<evidence type="ECO:0000313" key="15">
    <source>
        <dbReference type="EMBL" id="KAK4873649.1"/>
    </source>
</evidence>
<keyword evidence="12" id="KW-0472">Membrane</keyword>
<dbReference type="GO" id="GO:0005506">
    <property type="term" value="F:iron ion binding"/>
    <property type="evidence" value="ECO:0007669"/>
    <property type="project" value="InterPro"/>
</dbReference>
<proteinExistence type="inferred from homology"/>
<keyword evidence="5 13" id="KW-0349">Heme</keyword>
<dbReference type="PRINTS" id="PR00385">
    <property type="entry name" value="P450"/>
</dbReference>
<evidence type="ECO:0000256" key="10">
    <source>
        <dbReference type="ARBA" id="ARBA00023004"/>
    </source>
</evidence>
<dbReference type="GO" id="GO:0016705">
    <property type="term" value="F:oxidoreductase activity, acting on paired donors, with incorporation or reduction of molecular oxygen"/>
    <property type="evidence" value="ECO:0007669"/>
    <property type="project" value="InterPro"/>
</dbReference>
<dbReference type="InterPro" id="IPR001128">
    <property type="entry name" value="Cyt_P450"/>
</dbReference>
<keyword evidence="7" id="KW-0256">Endoplasmic reticulum</keyword>
<comment type="caution">
    <text evidence="15">The sequence shown here is derived from an EMBL/GenBank/DDBJ whole genome shotgun (WGS) entry which is preliminary data.</text>
</comment>
<dbReference type="InterPro" id="IPR050476">
    <property type="entry name" value="Insect_CytP450_Detox"/>
</dbReference>
<gene>
    <name evidence="15" type="ORF">RN001_013009</name>
</gene>
<evidence type="ECO:0000256" key="11">
    <source>
        <dbReference type="ARBA" id="ARBA00023033"/>
    </source>
</evidence>
<dbReference type="PANTHER" id="PTHR24292:SF54">
    <property type="entry name" value="CYP9F3-RELATED"/>
    <property type="match status" value="1"/>
</dbReference>
<dbReference type="EMBL" id="JARPUR010000006">
    <property type="protein sequence ID" value="KAK4873649.1"/>
    <property type="molecule type" value="Genomic_DNA"/>
</dbReference>
<evidence type="ECO:0000256" key="2">
    <source>
        <dbReference type="ARBA" id="ARBA00004174"/>
    </source>
</evidence>
<dbReference type="InterPro" id="IPR002401">
    <property type="entry name" value="Cyt_P450_E_grp-I"/>
</dbReference>